<organism evidence="5 6">
    <name type="scientific">Caenorhabditis auriculariae</name>
    <dbReference type="NCBI Taxonomy" id="2777116"/>
    <lineage>
        <taxon>Eukaryota</taxon>
        <taxon>Metazoa</taxon>
        <taxon>Ecdysozoa</taxon>
        <taxon>Nematoda</taxon>
        <taxon>Chromadorea</taxon>
        <taxon>Rhabditida</taxon>
        <taxon>Rhabditina</taxon>
        <taxon>Rhabditomorpha</taxon>
        <taxon>Rhabditoidea</taxon>
        <taxon>Rhabditidae</taxon>
        <taxon>Peloderinae</taxon>
        <taxon>Caenorhabditis</taxon>
    </lineage>
</organism>
<evidence type="ECO:0000256" key="3">
    <source>
        <dbReference type="ARBA" id="ARBA00022942"/>
    </source>
</evidence>
<dbReference type="GO" id="GO:0005634">
    <property type="term" value="C:nucleus"/>
    <property type="evidence" value="ECO:0007669"/>
    <property type="project" value="TreeGrafter"/>
</dbReference>
<gene>
    <name evidence="5" type="ORF">CAUJ_LOCUS8503</name>
</gene>
<dbReference type="PANTHER" id="PTHR12387:SF0">
    <property type="entry name" value="26S PROTEASOME NON-ATPASE REGULATORY SUBUNIT 8"/>
    <property type="match status" value="1"/>
</dbReference>
<keyword evidence="3" id="KW-0647">Proteasome</keyword>
<dbReference type="EMBL" id="CAJGYM010000028">
    <property type="protein sequence ID" value="CAD6192584.1"/>
    <property type="molecule type" value="Genomic_DNA"/>
</dbReference>
<evidence type="ECO:0000313" key="5">
    <source>
        <dbReference type="EMBL" id="CAD6192584.1"/>
    </source>
</evidence>
<evidence type="ECO:0000256" key="1">
    <source>
        <dbReference type="ARBA" id="ARBA00009627"/>
    </source>
</evidence>
<dbReference type="PANTHER" id="PTHR12387">
    <property type="entry name" value="26S PROTEASOME NON-ATPASE REGULATORY SUBUNIT 8"/>
    <property type="match status" value="1"/>
</dbReference>
<reference evidence="5" key="1">
    <citation type="submission" date="2020-10" db="EMBL/GenBank/DDBJ databases">
        <authorList>
            <person name="Kikuchi T."/>
        </authorList>
    </citation>
    <scope>NUCLEOTIDE SEQUENCE</scope>
    <source>
        <strain evidence="5">NKZ352</strain>
    </source>
</reference>
<proteinExistence type="inferred from homology"/>
<dbReference type="Gene3D" id="1.25.40.990">
    <property type="match status" value="1"/>
</dbReference>
<name>A0A8S1HAV7_9PELO</name>
<dbReference type="Proteomes" id="UP000835052">
    <property type="component" value="Unassembled WGS sequence"/>
</dbReference>
<comment type="similarity">
    <text evidence="1">Belongs to the proteasome subunit S14 family.</text>
</comment>
<dbReference type="InterPro" id="IPR000717">
    <property type="entry name" value="PCI_dom"/>
</dbReference>
<evidence type="ECO:0000256" key="2">
    <source>
        <dbReference type="ARBA" id="ARBA00014939"/>
    </source>
</evidence>
<dbReference type="GO" id="GO:0043161">
    <property type="term" value="P:proteasome-mediated ubiquitin-dependent protein catabolic process"/>
    <property type="evidence" value="ECO:0007669"/>
    <property type="project" value="TreeGrafter"/>
</dbReference>
<dbReference type="InterPro" id="IPR006746">
    <property type="entry name" value="26S_Psome_Rpn12"/>
</dbReference>
<dbReference type="GO" id="GO:0008541">
    <property type="term" value="C:proteasome regulatory particle, lid subcomplex"/>
    <property type="evidence" value="ECO:0007669"/>
    <property type="project" value="TreeGrafter"/>
</dbReference>
<protein>
    <recommendedName>
        <fullName evidence="2">26S proteasome non-ATPase regulatory subunit 8</fullName>
    </recommendedName>
</protein>
<dbReference type="GO" id="GO:0005829">
    <property type="term" value="C:cytosol"/>
    <property type="evidence" value="ECO:0007669"/>
    <property type="project" value="TreeGrafter"/>
</dbReference>
<dbReference type="OrthoDB" id="409122at2759"/>
<keyword evidence="6" id="KW-1185">Reference proteome</keyword>
<sequence>MAALQKAHKELLDYWAKEPRDIPKIEKAIADISNVLGTAAPTGDQFFLVVSKDLHEISALLAVIKNNMDVFDDAITQVMTFYEMAPNHAEHKYLMIGLHLMYLLANNRLSDFHMLLEQVPHKEQVSNAYISTPVRLEQSLMEGAYNKVVLTEKNIPCPYYSIFIRTMVDTVRRDIATSIEKSFKVLTARDAATMLLFDSEAQLQDFAKQRNWKLQGSSFLFEAEVPMVQDNLQPLDTTRIATHTIFYAKQLEQIV</sequence>
<dbReference type="Pfam" id="PF10075">
    <property type="entry name" value="CSN8_PSD8_EIF3K"/>
    <property type="match status" value="1"/>
</dbReference>
<dbReference type="FunFam" id="1.25.40.990:FF:000018">
    <property type="entry name" value="26S proteasome regulatory subunit"/>
    <property type="match status" value="1"/>
</dbReference>
<dbReference type="AlphaFoldDB" id="A0A8S1HAV7"/>
<dbReference type="InterPro" id="IPR033464">
    <property type="entry name" value="CSN8_PSD8_EIF3K"/>
</dbReference>
<evidence type="ECO:0000313" key="6">
    <source>
        <dbReference type="Proteomes" id="UP000835052"/>
    </source>
</evidence>
<accession>A0A8S1HAV7</accession>
<comment type="caution">
    <text evidence="5">The sequence shown here is derived from an EMBL/GenBank/DDBJ whole genome shotgun (WGS) entry which is preliminary data.</text>
</comment>
<dbReference type="PROSITE" id="PS50250">
    <property type="entry name" value="PCI"/>
    <property type="match status" value="1"/>
</dbReference>
<feature type="domain" description="PCI" evidence="4">
    <location>
        <begin position="66"/>
        <end position="251"/>
    </location>
</feature>
<evidence type="ECO:0000259" key="4">
    <source>
        <dbReference type="PROSITE" id="PS50250"/>
    </source>
</evidence>